<dbReference type="InterPro" id="IPR032710">
    <property type="entry name" value="NTF2-like_dom_sf"/>
</dbReference>
<dbReference type="RefSeq" id="WP_091394210.1">
    <property type="nucleotide sequence ID" value="NZ_BKAI01000004.1"/>
</dbReference>
<organism evidence="2 3">
    <name type="scientific">Flavobacterium noncentrifugens</name>
    <dbReference type="NCBI Taxonomy" id="1128970"/>
    <lineage>
        <taxon>Bacteria</taxon>
        <taxon>Pseudomonadati</taxon>
        <taxon>Bacteroidota</taxon>
        <taxon>Flavobacteriia</taxon>
        <taxon>Flavobacteriales</taxon>
        <taxon>Flavobacteriaceae</taxon>
        <taxon>Flavobacterium</taxon>
    </lineage>
</organism>
<reference evidence="2 3" key="1">
    <citation type="submission" date="2016-10" db="EMBL/GenBank/DDBJ databases">
        <authorList>
            <person name="de Groot N.N."/>
        </authorList>
    </citation>
    <scope>NUCLEOTIDE SEQUENCE [LARGE SCALE GENOMIC DNA]</scope>
    <source>
        <strain evidence="2 3">CGMCC 1.10076</strain>
    </source>
</reference>
<accession>A0A1G8WLY8</accession>
<dbReference type="Gene3D" id="3.10.450.50">
    <property type="match status" value="1"/>
</dbReference>
<dbReference type="Proteomes" id="UP000199580">
    <property type="component" value="Unassembled WGS sequence"/>
</dbReference>
<evidence type="ECO:0000259" key="1">
    <source>
        <dbReference type="Pfam" id="PF12680"/>
    </source>
</evidence>
<dbReference type="EMBL" id="FNEZ01000002">
    <property type="protein sequence ID" value="SDJ79201.1"/>
    <property type="molecule type" value="Genomic_DNA"/>
</dbReference>
<evidence type="ECO:0000313" key="3">
    <source>
        <dbReference type="Proteomes" id="UP000199580"/>
    </source>
</evidence>
<dbReference type="OrthoDB" id="391735at2"/>
<evidence type="ECO:0000313" key="2">
    <source>
        <dbReference type="EMBL" id="SDJ79201.1"/>
    </source>
</evidence>
<gene>
    <name evidence="2" type="ORF">SAMN04487935_1871</name>
</gene>
<keyword evidence="3" id="KW-1185">Reference proteome</keyword>
<proteinExistence type="predicted"/>
<name>A0A1G8WLY8_9FLAO</name>
<dbReference type="AlphaFoldDB" id="A0A1G8WLY8"/>
<dbReference type="SUPFAM" id="SSF54427">
    <property type="entry name" value="NTF2-like"/>
    <property type="match status" value="1"/>
</dbReference>
<feature type="domain" description="SnoaL-like" evidence="1">
    <location>
        <begin position="8"/>
        <end position="110"/>
    </location>
</feature>
<keyword evidence="2" id="KW-0413">Isomerase</keyword>
<dbReference type="STRING" id="1128970.SAMN04487935_1871"/>
<dbReference type="GO" id="GO:0016853">
    <property type="term" value="F:isomerase activity"/>
    <property type="evidence" value="ECO:0007669"/>
    <property type="project" value="UniProtKB-KW"/>
</dbReference>
<protein>
    <submittedName>
        <fullName evidence="2">Ketosteroid isomerase-related protein</fullName>
    </submittedName>
</protein>
<dbReference type="InterPro" id="IPR037401">
    <property type="entry name" value="SnoaL-like"/>
</dbReference>
<sequence>MNPNQQLIEEFYAGFASGHAGTMASCYHENIRFQDPAFGVLQGKDVSDMWHMLIEKSKGNLKIEFSDVKAEGNSGAAKWIATYHFSKTNREVVNKIQSTFEFKDGLIIRHTDHFDIWKWSSQALGLPGMLFGWTGFLQKKIRQQAIQSLRIYQQKLAKN</sequence>
<dbReference type="Pfam" id="PF12680">
    <property type="entry name" value="SnoaL_2"/>
    <property type="match status" value="1"/>
</dbReference>